<comment type="caution">
    <text evidence="1">The sequence shown here is derived from an EMBL/GenBank/DDBJ whole genome shotgun (WGS) entry which is preliminary data.</text>
</comment>
<evidence type="ECO:0000313" key="2">
    <source>
        <dbReference type="Proteomes" id="UP001607303"/>
    </source>
</evidence>
<dbReference type="AlphaFoldDB" id="A0ABD2CBI8"/>
<accession>A0ABD2CBI8</accession>
<keyword evidence="2" id="KW-1185">Reference proteome</keyword>
<organism evidence="1 2">
    <name type="scientific">Vespula maculifrons</name>
    <name type="common">Eastern yellow jacket</name>
    <name type="synonym">Wasp</name>
    <dbReference type="NCBI Taxonomy" id="7453"/>
    <lineage>
        <taxon>Eukaryota</taxon>
        <taxon>Metazoa</taxon>
        <taxon>Ecdysozoa</taxon>
        <taxon>Arthropoda</taxon>
        <taxon>Hexapoda</taxon>
        <taxon>Insecta</taxon>
        <taxon>Pterygota</taxon>
        <taxon>Neoptera</taxon>
        <taxon>Endopterygota</taxon>
        <taxon>Hymenoptera</taxon>
        <taxon>Apocrita</taxon>
        <taxon>Aculeata</taxon>
        <taxon>Vespoidea</taxon>
        <taxon>Vespidae</taxon>
        <taxon>Vespinae</taxon>
        <taxon>Vespula</taxon>
    </lineage>
</organism>
<name>A0ABD2CBI8_VESMC</name>
<sequence length="229" mass="26014">MSHYVPCLLIRNHPSLVPNETIQRFVNVVSTALRRQLVQDRNTLRLLLDFGLWLCHPCSVSRGKAINQIAAIRFCGHTKYNHRACKYACMWIIKGESQTDNSPGSTRKAETCAITSWQKVCPEADWTTKGDGGRGGEGGARKPWVVGVCRSNRDLFHLLKPFLRSYFSLALQPSTTDPQPTPSLEGTQTSLKSFFNKHIKFEQRLKQLPIFIAFRTRRGTTKTNFEFLS</sequence>
<evidence type="ECO:0000313" key="1">
    <source>
        <dbReference type="EMBL" id="KAL2742426.1"/>
    </source>
</evidence>
<dbReference type="EMBL" id="JAYRBN010000058">
    <property type="protein sequence ID" value="KAL2742426.1"/>
    <property type="molecule type" value="Genomic_DNA"/>
</dbReference>
<dbReference type="Proteomes" id="UP001607303">
    <property type="component" value="Unassembled WGS sequence"/>
</dbReference>
<gene>
    <name evidence="1" type="ORF">V1477_010055</name>
</gene>
<protein>
    <submittedName>
        <fullName evidence="1">Uncharacterized protein</fullName>
    </submittedName>
</protein>
<proteinExistence type="predicted"/>
<reference evidence="1 2" key="1">
    <citation type="journal article" date="2024" name="Ann. Entomol. Soc. Am.">
        <title>Genomic analyses of the southern and eastern yellowjacket wasps (Hymenoptera: Vespidae) reveal evolutionary signatures of social life.</title>
        <authorList>
            <person name="Catto M.A."/>
            <person name="Caine P.B."/>
            <person name="Orr S.E."/>
            <person name="Hunt B.G."/>
            <person name="Goodisman M.A.D."/>
        </authorList>
    </citation>
    <scope>NUCLEOTIDE SEQUENCE [LARGE SCALE GENOMIC DNA]</scope>
    <source>
        <strain evidence="1">232</strain>
        <tissue evidence="1">Head and thorax</tissue>
    </source>
</reference>